<feature type="domain" description="DUF6950" evidence="1">
    <location>
        <begin position="11"/>
        <end position="138"/>
    </location>
</feature>
<dbReference type="OrthoDB" id="7210727at2"/>
<dbReference type="EMBL" id="QXDC01000004">
    <property type="protein sequence ID" value="RIA37470.1"/>
    <property type="molecule type" value="Genomic_DNA"/>
</dbReference>
<keyword evidence="3" id="KW-1185">Reference proteome</keyword>
<dbReference type="Pfam" id="PF22262">
    <property type="entry name" value="DUF6950"/>
    <property type="match status" value="1"/>
</dbReference>
<organism evidence="2 3">
    <name type="scientific">Hephaestia caeni</name>
    <dbReference type="NCBI Taxonomy" id="645617"/>
    <lineage>
        <taxon>Bacteria</taxon>
        <taxon>Pseudomonadati</taxon>
        <taxon>Pseudomonadota</taxon>
        <taxon>Alphaproteobacteria</taxon>
        <taxon>Sphingomonadales</taxon>
        <taxon>Sphingomonadaceae</taxon>
        <taxon>Hephaestia</taxon>
    </lineage>
</organism>
<evidence type="ECO:0000259" key="1">
    <source>
        <dbReference type="Pfam" id="PF22262"/>
    </source>
</evidence>
<protein>
    <submittedName>
        <fullName evidence="2">NlpC/P60 family protein</fullName>
    </submittedName>
</protein>
<dbReference type="Proteomes" id="UP000266568">
    <property type="component" value="Unassembled WGS sequence"/>
</dbReference>
<sequence>MASVMQRRVAAAQATRDRFYGKPFKWGERDCGQLAKWHLRKIGCPFKPAARLPRYYSLLGAKKALAKLGHTNLIELMDANFERIPPAAALPGDVIAVPGEELGALSVYLGNGRVIGFHPDALGACVAQPVEYEAAWRVPVVSGSSPDSPP</sequence>
<gene>
    <name evidence="2" type="ORF">DFR49_3355</name>
</gene>
<name>A0A397NIY7_9SPHN</name>
<proteinExistence type="predicted"/>
<dbReference type="Gene3D" id="3.90.1720.10">
    <property type="entry name" value="endopeptidase domain like (from Nostoc punctiforme)"/>
    <property type="match status" value="1"/>
</dbReference>
<dbReference type="RefSeq" id="WP_119036776.1">
    <property type="nucleotide sequence ID" value="NZ_QXDC01000004.1"/>
</dbReference>
<accession>A0A397NIY7</accession>
<reference evidence="2 3" key="1">
    <citation type="submission" date="2018-08" db="EMBL/GenBank/DDBJ databases">
        <title>Genomic Encyclopedia of Type Strains, Phase IV (KMG-IV): sequencing the most valuable type-strain genomes for metagenomic binning, comparative biology and taxonomic classification.</title>
        <authorList>
            <person name="Goeker M."/>
        </authorList>
    </citation>
    <scope>NUCLEOTIDE SEQUENCE [LARGE SCALE GENOMIC DNA]</scope>
    <source>
        <strain evidence="2 3">DSM 25527</strain>
    </source>
</reference>
<dbReference type="InterPro" id="IPR053802">
    <property type="entry name" value="DUF6950"/>
</dbReference>
<evidence type="ECO:0000313" key="2">
    <source>
        <dbReference type="EMBL" id="RIA37470.1"/>
    </source>
</evidence>
<evidence type="ECO:0000313" key="3">
    <source>
        <dbReference type="Proteomes" id="UP000266568"/>
    </source>
</evidence>
<comment type="caution">
    <text evidence="2">The sequence shown here is derived from an EMBL/GenBank/DDBJ whole genome shotgun (WGS) entry which is preliminary data.</text>
</comment>
<dbReference type="AlphaFoldDB" id="A0A397NIY7"/>